<dbReference type="PATRIC" id="fig|1618436.3.peg.363"/>
<feature type="domain" description="SpoVT-AbrB" evidence="2">
    <location>
        <begin position="3"/>
        <end position="46"/>
    </location>
</feature>
<gene>
    <name evidence="3" type="ORF">UV59_C0006G0068</name>
</gene>
<proteinExistence type="predicted"/>
<protein>
    <submittedName>
        <fullName evidence="3">Transcriptional regulator/antitoxin, MazE</fullName>
    </submittedName>
</protein>
<dbReference type="Pfam" id="PF04014">
    <property type="entry name" value="MazE_antitoxin"/>
    <property type="match status" value="1"/>
</dbReference>
<evidence type="ECO:0000313" key="3">
    <source>
        <dbReference type="EMBL" id="KKS85612.1"/>
    </source>
</evidence>
<evidence type="ECO:0000259" key="2">
    <source>
        <dbReference type="PROSITE" id="PS51740"/>
    </source>
</evidence>
<keyword evidence="1" id="KW-0238">DNA-binding</keyword>
<comment type="caution">
    <text evidence="3">The sequence shown here is derived from an EMBL/GenBank/DDBJ whole genome shotgun (WGS) entry which is preliminary data.</text>
</comment>
<reference evidence="3 4" key="1">
    <citation type="journal article" date="2015" name="Nature">
        <title>rRNA introns, odd ribosomes, and small enigmatic genomes across a large radiation of phyla.</title>
        <authorList>
            <person name="Brown C.T."/>
            <person name="Hug L.A."/>
            <person name="Thomas B.C."/>
            <person name="Sharon I."/>
            <person name="Castelle C.J."/>
            <person name="Singh A."/>
            <person name="Wilkins M.J."/>
            <person name="Williams K.H."/>
            <person name="Banfield J.F."/>
        </authorList>
    </citation>
    <scope>NUCLEOTIDE SEQUENCE [LARGE SCALE GENOMIC DNA]</scope>
</reference>
<dbReference type="Gene3D" id="2.10.260.10">
    <property type="match status" value="1"/>
</dbReference>
<dbReference type="InterPro" id="IPR007159">
    <property type="entry name" value="SpoVT-AbrB_dom"/>
</dbReference>
<dbReference type="PROSITE" id="PS51740">
    <property type="entry name" value="SPOVT_ABRB"/>
    <property type="match status" value="1"/>
</dbReference>
<dbReference type="GO" id="GO:0003677">
    <property type="term" value="F:DNA binding"/>
    <property type="evidence" value="ECO:0007669"/>
    <property type="project" value="UniProtKB-UniRule"/>
</dbReference>
<dbReference type="InterPro" id="IPR037914">
    <property type="entry name" value="SpoVT-AbrB_sf"/>
</dbReference>
<sequence length="78" mass="8555">MKTSIVSIGNSQGIRIPKLLLEESGLGKDVELEVSKGEIRIVPAISTKSVNDGALLSEKTLATDWNRKEEDEAWMSLQ</sequence>
<name>A0A0G1CJG2_9BACT</name>
<organism evidence="3 4">
    <name type="scientific">Candidatus Gottesmanbacteria bacterium GW2011_GWA1_43_11</name>
    <dbReference type="NCBI Taxonomy" id="1618436"/>
    <lineage>
        <taxon>Bacteria</taxon>
        <taxon>Candidatus Gottesmaniibacteriota</taxon>
    </lineage>
</organism>
<dbReference type="EMBL" id="LCFB01000006">
    <property type="protein sequence ID" value="KKS85612.1"/>
    <property type="molecule type" value="Genomic_DNA"/>
</dbReference>
<dbReference type="SUPFAM" id="SSF89447">
    <property type="entry name" value="AbrB/MazE/MraZ-like"/>
    <property type="match status" value="1"/>
</dbReference>
<evidence type="ECO:0000313" key="4">
    <source>
        <dbReference type="Proteomes" id="UP000034543"/>
    </source>
</evidence>
<accession>A0A0G1CJG2</accession>
<dbReference type="SMART" id="SM00966">
    <property type="entry name" value="SpoVT_AbrB"/>
    <property type="match status" value="1"/>
</dbReference>
<dbReference type="AlphaFoldDB" id="A0A0G1CJG2"/>
<evidence type="ECO:0000256" key="1">
    <source>
        <dbReference type="PROSITE-ProRule" id="PRU01076"/>
    </source>
</evidence>
<dbReference type="Proteomes" id="UP000034543">
    <property type="component" value="Unassembled WGS sequence"/>
</dbReference>
<dbReference type="STRING" id="1618436.UV59_C0006G0068"/>